<evidence type="ECO:0000256" key="4">
    <source>
        <dbReference type="ARBA" id="ARBA00029902"/>
    </source>
</evidence>
<evidence type="ECO:0000256" key="6">
    <source>
        <dbReference type="SAM" id="MobiDB-lite"/>
    </source>
</evidence>
<dbReference type="Gene3D" id="3.40.50.620">
    <property type="entry name" value="HUPs"/>
    <property type="match status" value="1"/>
</dbReference>
<sequence length="130" mass="14004">MSRLGSGGGVGSRAASCVVSPGCRFSSSLLPARTRGAHRQTQTRTQTQTQTLPASSIRLLRSVDDVRRWRRPLFVNQRRVALVPTMGALHAGHLALVRAAARDNHEVVVSIYVNPAQFGLGEDLASYPAT</sequence>
<evidence type="ECO:0000256" key="5">
    <source>
        <dbReference type="ARBA" id="ARBA00032806"/>
    </source>
</evidence>
<evidence type="ECO:0000256" key="3">
    <source>
        <dbReference type="ARBA" id="ARBA00022840"/>
    </source>
</evidence>
<keyword evidence="8" id="KW-1185">Reference proteome</keyword>
<name>A0A8K0NFR0_9HYPO</name>
<dbReference type="EMBL" id="SRPY01001035">
    <property type="protein sequence ID" value="KAG5915032.1"/>
    <property type="molecule type" value="Genomic_DNA"/>
</dbReference>
<evidence type="ECO:0000313" key="8">
    <source>
        <dbReference type="Proteomes" id="UP000811619"/>
    </source>
</evidence>
<dbReference type="InterPro" id="IPR003721">
    <property type="entry name" value="Pantoate_ligase"/>
</dbReference>
<dbReference type="GO" id="GO:0015940">
    <property type="term" value="P:pantothenate biosynthetic process"/>
    <property type="evidence" value="ECO:0007669"/>
    <property type="project" value="InterPro"/>
</dbReference>
<comment type="caution">
    <text evidence="7">The sequence shown here is derived from an EMBL/GenBank/DDBJ whole genome shotgun (WGS) entry which is preliminary data.</text>
</comment>
<feature type="compositionally biased region" description="Low complexity" evidence="6">
    <location>
        <begin position="39"/>
        <end position="51"/>
    </location>
</feature>
<evidence type="ECO:0000256" key="1">
    <source>
        <dbReference type="ARBA" id="ARBA00015647"/>
    </source>
</evidence>
<proteinExistence type="predicted"/>
<keyword evidence="2" id="KW-0547">Nucleotide-binding</keyword>
<dbReference type="Proteomes" id="UP000811619">
    <property type="component" value="Unassembled WGS sequence"/>
</dbReference>
<protein>
    <recommendedName>
        <fullName evidence="1">Pantoate--beta-alanine ligase</fullName>
    </recommendedName>
    <alternativeName>
        <fullName evidence="5">Pantoate-activating enzyme</fullName>
    </alternativeName>
    <alternativeName>
        <fullName evidence="4">Pantothenate synthetase</fullName>
    </alternativeName>
</protein>
<dbReference type="PANTHER" id="PTHR21299:SF1">
    <property type="entry name" value="PANTOATE--BETA-ALANINE LIGASE"/>
    <property type="match status" value="1"/>
</dbReference>
<accession>A0A8K0NFR0</accession>
<dbReference type="SUPFAM" id="SSF52374">
    <property type="entry name" value="Nucleotidylyl transferase"/>
    <property type="match status" value="1"/>
</dbReference>
<dbReference type="InterPro" id="IPR014729">
    <property type="entry name" value="Rossmann-like_a/b/a_fold"/>
</dbReference>
<dbReference type="GO" id="GO:0005524">
    <property type="term" value="F:ATP binding"/>
    <property type="evidence" value="ECO:0007669"/>
    <property type="project" value="UniProtKB-KW"/>
</dbReference>
<reference evidence="7" key="1">
    <citation type="journal article" date="2020" name="bioRxiv">
        <title>Whole genome comparisons of ergot fungi reveals the divergence and evolution of species within the genus Claviceps are the result of varying mechanisms driving genome evolution and host range expansion.</title>
        <authorList>
            <person name="Wyka S.A."/>
            <person name="Mondo S.J."/>
            <person name="Liu M."/>
            <person name="Dettman J."/>
            <person name="Nalam V."/>
            <person name="Broders K.D."/>
        </authorList>
    </citation>
    <scope>NUCLEOTIDE SEQUENCE</scope>
    <source>
        <strain evidence="7">CCC 489</strain>
    </source>
</reference>
<dbReference type="OrthoDB" id="2020436at2759"/>
<organism evidence="7 8">
    <name type="scientific">Claviceps africana</name>
    <dbReference type="NCBI Taxonomy" id="83212"/>
    <lineage>
        <taxon>Eukaryota</taxon>
        <taxon>Fungi</taxon>
        <taxon>Dikarya</taxon>
        <taxon>Ascomycota</taxon>
        <taxon>Pezizomycotina</taxon>
        <taxon>Sordariomycetes</taxon>
        <taxon>Hypocreomycetidae</taxon>
        <taxon>Hypocreales</taxon>
        <taxon>Clavicipitaceae</taxon>
        <taxon>Claviceps</taxon>
    </lineage>
</organism>
<evidence type="ECO:0000313" key="7">
    <source>
        <dbReference type="EMBL" id="KAG5915032.1"/>
    </source>
</evidence>
<dbReference type="AlphaFoldDB" id="A0A8K0NFR0"/>
<dbReference type="GO" id="GO:0004592">
    <property type="term" value="F:pantoate-beta-alanine ligase activity"/>
    <property type="evidence" value="ECO:0007669"/>
    <property type="project" value="InterPro"/>
</dbReference>
<feature type="non-terminal residue" evidence="7">
    <location>
        <position position="130"/>
    </location>
</feature>
<feature type="region of interest" description="Disordered" evidence="6">
    <location>
        <begin position="30"/>
        <end position="52"/>
    </location>
</feature>
<keyword evidence="3" id="KW-0067">ATP-binding</keyword>
<dbReference type="Pfam" id="PF02569">
    <property type="entry name" value="Pantoate_ligase"/>
    <property type="match status" value="1"/>
</dbReference>
<evidence type="ECO:0000256" key="2">
    <source>
        <dbReference type="ARBA" id="ARBA00022741"/>
    </source>
</evidence>
<dbReference type="PANTHER" id="PTHR21299">
    <property type="entry name" value="CYTIDYLATE KINASE/PANTOATE-BETA-ALANINE LIGASE"/>
    <property type="match status" value="1"/>
</dbReference>
<gene>
    <name evidence="7" type="ORF">E4U42_000173</name>
</gene>